<gene>
    <name evidence="3" type="ORF">RM704_06320</name>
</gene>
<dbReference type="SUPFAM" id="SSF51735">
    <property type="entry name" value="NAD(P)-binding Rossmann-fold domains"/>
    <property type="match status" value="1"/>
</dbReference>
<dbReference type="EMBL" id="JAVRFJ010000004">
    <property type="protein sequence ID" value="MDT0567089.1"/>
    <property type="molecule type" value="Genomic_DNA"/>
</dbReference>
<evidence type="ECO:0000313" key="4">
    <source>
        <dbReference type="Proteomes" id="UP001180737"/>
    </source>
</evidence>
<dbReference type="InterPro" id="IPR002347">
    <property type="entry name" value="SDR_fam"/>
</dbReference>
<dbReference type="Proteomes" id="UP001180737">
    <property type="component" value="Unassembled WGS sequence"/>
</dbReference>
<name>A0ABU2YUK2_9ACTN</name>
<keyword evidence="2" id="KW-0560">Oxidoreductase</keyword>
<evidence type="ECO:0000313" key="3">
    <source>
        <dbReference type="EMBL" id="MDT0567089.1"/>
    </source>
</evidence>
<comment type="caution">
    <text evidence="3">The sequence shown here is derived from an EMBL/GenBank/DDBJ whole genome shotgun (WGS) entry which is preliminary data.</text>
</comment>
<sequence>MQNLKREQTPEDVANLIAFLASDEAGFITGQVHLVDGGLIRR</sequence>
<dbReference type="Gene3D" id="3.40.50.720">
    <property type="entry name" value="NAD(P)-binding Rossmann-like Domain"/>
    <property type="match status" value="1"/>
</dbReference>
<keyword evidence="4" id="KW-1185">Reference proteome</keyword>
<organism evidence="3 4">
    <name type="scientific">Streptomyces gottesmaniae</name>
    <dbReference type="NCBI Taxonomy" id="3075518"/>
    <lineage>
        <taxon>Bacteria</taxon>
        <taxon>Bacillati</taxon>
        <taxon>Actinomycetota</taxon>
        <taxon>Actinomycetes</taxon>
        <taxon>Kitasatosporales</taxon>
        <taxon>Streptomycetaceae</taxon>
        <taxon>Streptomyces</taxon>
    </lineage>
</organism>
<accession>A0ABU2YUK2</accession>
<comment type="similarity">
    <text evidence="1">Belongs to the short-chain dehydrogenases/reductases (SDR) family.</text>
</comment>
<dbReference type="PANTHER" id="PTHR24321:SF8">
    <property type="entry name" value="ESTRADIOL 17-BETA-DEHYDROGENASE 8-RELATED"/>
    <property type="match status" value="1"/>
</dbReference>
<dbReference type="PANTHER" id="PTHR24321">
    <property type="entry name" value="DEHYDROGENASES, SHORT CHAIN"/>
    <property type="match status" value="1"/>
</dbReference>
<dbReference type="InterPro" id="IPR036291">
    <property type="entry name" value="NAD(P)-bd_dom_sf"/>
</dbReference>
<evidence type="ECO:0000256" key="1">
    <source>
        <dbReference type="ARBA" id="ARBA00006484"/>
    </source>
</evidence>
<protein>
    <submittedName>
        <fullName evidence="3">SDR family oxidoreductase</fullName>
    </submittedName>
</protein>
<dbReference type="Pfam" id="PF13561">
    <property type="entry name" value="adh_short_C2"/>
    <property type="match status" value="1"/>
</dbReference>
<proteinExistence type="inferred from homology"/>
<evidence type="ECO:0000256" key="2">
    <source>
        <dbReference type="ARBA" id="ARBA00023002"/>
    </source>
</evidence>
<reference evidence="3" key="1">
    <citation type="submission" date="2024-05" db="EMBL/GenBank/DDBJ databases">
        <title>30 novel species of actinomycetes from the DSMZ collection.</title>
        <authorList>
            <person name="Nouioui I."/>
        </authorList>
    </citation>
    <scope>NUCLEOTIDE SEQUENCE</scope>
    <source>
        <strain evidence="3">DSM 3412</strain>
    </source>
</reference>